<dbReference type="InterPro" id="IPR011333">
    <property type="entry name" value="SKP1/BTB/POZ_sf"/>
</dbReference>
<feature type="domain" description="BTB" evidence="1">
    <location>
        <begin position="1"/>
        <end position="50"/>
    </location>
</feature>
<accession>A0A6B2LM32</accession>
<dbReference type="PROSITE" id="PS50097">
    <property type="entry name" value="BTB"/>
    <property type="match status" value="1"/>
</dbReference>
<dbReference type="CDD" id="cd18186">
    <property type="entry name" value="BTB_POZ_ZBTB_KLHL-like"/>
    <property type="match status" value="1"/>
</dbReference>
<dbReference type="SUPFAM" id="SSF54695">
    <property type="entry name" value="POZ domain"/>
    <property type="match status" value="1"/>
</dbReference>
<name>A0A6B2LM32_9EUKA</name>
<dbReference type="AlphaFoldDB" id="A0A6B2LM32"/>
<dbReference type="EMBL" id="GIBP01008921">
    <property type="protein sequence ID" value="NDV37890.1"/>
    <property type="molecule type" value="Transcribed_RNA"/>
</dbReference>
<dbReference type="Pfam" id="PF00651">
    <property type="entry name" value="BTB"/>
    <property type="match status" value="1"/>
</dbReference>
<proteinExistence type="predicted"/>
<dbReference type="InterPro" id="IPR000210">
    <property type="entry name" value="BTB/POZ_dom"/>
</dbReference>
<reference evidence="2" key="1">
    <citation type="journal article" date="2020" name="J. Eukaryot. Microbiol.">
        <title>De novo Sequencing, Assembly and Annotation of the Transcriptome for the Free-Living Testate Amoeba Arcella intermedia.</title>
        <authorList>
            <person name="Ribeiro G.M."/>
            <person name="Porfirio-Sousa A.L."/>
            <person name="Maurer-Alcala X.X."/>
            <person name="Katz L.A."/>
            <person name="Lahr D.J.G."/>
        </authorList>
    </citation>
    <scope>NUCLEOTIDE SEQUENCE</scope>
</reference>
<evidence type="ECO:0000259" key="1">
    <source>
        <dbReference type="PROSITE" id="PS50097"/>
    </source>
</evidence>
<sequence>MACRCKYFKTMFTSGFKESNAETLKLSDISAHIWEEMLRYIYNDQMNVDQVNWQELLMAGFKYNIPGVVDQVGKFLVEQMNWENVVEVYKICLEFPSMDYLLDKVKYVVGYYHPLVVQTQAFKKLEKEKQDVLNLMKVPGNWDYPKVVKKENCNLQ</sequence>
<evidence type="ECO:0000313" key="2">
    <source>
        <dbReference type="EMBL" id="NDV37890.1"/>
    </source>
</evidence>
<organism evidence="2">
    <name type="scientific">Arcella intermedia</name>
    <dbReference type="NCBI Taxonomy" id="1963864"/>
    <lineage>
        <taxon>Eukaryota</taxon>
        <taxon>Amoebozoa</taxon>
        <taxon>Tubulinea</taxon>
        <taxon>Elardia</taxon>
        <taxon>Arcellinida</taxon>
        <taxon>Sphaerothecina</taxon>
        <taxon>Arcellidae</taxon>
        <taxon>Arcella</taxon>
    </lineage>
</organism>
<dbReference type="Gene3D" id="3.30.710.10">
    <property type="entry name" value="Potassium Channel Kv1.1, Chain A"/>
    <property type="match status" value="1"/>
</dbReference>
<dbReference type="PANTHER" id="PTHR24413">
    <property type="entry name" value="SPECKLE-TYPE POZ PROTEIN"/>
    <property type="match status" value="1"/>
</dbReference>
<protein>
    <recommendedName>
        <fullName evidence="1">BTB domain-containing protein</fullName>
    </recommendedName>
</protein>